<feature type="transmembrane region" description="Helical" evidence="7">
    <location>
        <begin position="530"/>
        <end position="553"/>
    </location>
</feature>
<dbReference type="OrthoDB" id="10039395at2759"/>
<dbReference type="InterPro" id="IPR003598">
    <property type="entry name" value="Ig_sub2"/>
</dbReference>
<dbReference type="SMART" id="SM00408">
    <property type="entry name" value="IGc2"/>
    <property type="match status" value="2"/>
</dbReference>
<dbReference type="STRING" id="1965070.A0A3S3S6G4"/>
<feature type="domain" description="Ig-like" evidence="8">
    <location>
        <begin position="303"/>
        <end position="386"/>
    </location>
</feature>
<dbReference type="InterPro" id="IPR013162">
    <property type="entry name" value="CD80_C2-set"/>
</dbReference>
<dbReference type="Pfam" id="PF08205">
    <property type="entry name" value="C2-set_2"/>
    <property type="match status" value="1"/>
</dbReference>
<dbReference type="InterPro" id="IPR051275">
    <property type="entry name" value="Cell_adhesion_signaling"/>
</dbReference>
<dbReference type="InterPro" id="IPR007110">
    <property type="entry name" value="Ig-like_dom"/>
</dbReference>
<dbReference type="InterPro" id="IPR013783">
    <property type="entry name" value="Ig-like_fold"/>
</dbReference>
<feature type="domain" description="Ig-like" evidence="8">
    <location>
        <begin position="212"/>
        <end position="296"/>
    </location>
</feature>
<dbReference type="Proteomes" id="UP000285301">
    <property type="component" value="Unassembled WGS sequence"/>
</dbReference>
<evidence type="ECO:0000313" key="10">
    <source>
        <dbReference type="Proteomes" id="UP000285301"/>
    </source>
</evidence>
<dbReference type="GO" id="GO:0005911">
    <property type="term" value="C:cell-cell junction"/>
    <property type="evidence" value="ECO:0007669"/>
    <property type="project" value="TreeGrafter"/>
</dbReference>
<feature type="domain" description="Ig-like" evidence="8">
    <location>
        <begin position="3"/>
        <end position="99"/>
    </location>
</feature>
<protein>
    <submittedName>
        <fullName evidence="9">Cell adhesion molecule-like protein</fullName>
    </submittedName>
</protein>
<keyword evidence="4" id="KW-0325">Glycoprotein</keyword>
<feature type="region of interest" description="Disordered" evidence="6">
    <location>
        <begin position="561"/>
        <end position="588"/>
    </location>
</feature>
<keyword evidence="2 7" id="KW-0472">Membrane</keyword>
<dbReference type="SMART" id="SM00409">
    <property type="entry name" value="IG"/>
    <property type="match status" value="4"/>
</dbReference>
<evidence type="ECO:0000259" key="8">
    <source>
        <dbReference type="PROSITE" id="PS50835"/>
    </source>
</evidence>
<feature type="region of interest" description="Disordered" evidence="6">
    <location>
        <begin position="603"/>
        <end position="651"/>
    </location>
</feature>
<evidence type="ECO:0000256" key="2">
    <source>
        <dbReference type="ARBA" id="ARBA00023136"/>
    </source>
</evidence>
<feature type="compositionally biased region" description="Basic and acidic residues" evidence="6">
    <location>
        <begin position="561"/>
        <end position="572"/>
    </location>
</feature>
<evidence type="ECO:0000313" key="9">
    <source>
        <dbReference type="EMBL" id="RWS11108.1"/>
    </source>
</evidence>
<dbReference type="Pfam" id="PF13927">
    <property type="entry name" value="Ig_3"/>
    <property type="match status" value="2"/>
</dbReference>
<evidence type="ECO:0000256" key="1">
    <source>
        <dbReference type="ARBA" id="ARBA00004479"/>
    </source>
</evidence>
<evidence type="ECO:0000256" key="3">
    <source>
        <dbReference type="ARBA" id="ARBA00023157"/>
    </source>
</evidence>
<sequence>LLQHFQSSPSVNYSAPKGTILKLPCVVRNRQGECLWLRNGLGLGVIPNKYEFKRTPDNGDCSITIHNLARETDEGSWQCQVLSTSLDQPTLQSDIVTVTVLIAPGQPRIKKISEVSTRLERFALRETEIECSIAKGHPPPIILWYLNDENITDKASSVTSKTPPPKSETVNTLSTLQMTFGKEYNNATLKCVALHPLINQTDSVILNLFYPPEVSVSKDRYSIVEDTELTVECKVDANPPATVAWRRVGDNSIVEANPLYGRNYLHFEKVTRDLNGKEYECIAQNDYGTAKPVIVSFDVLYNPRVMQLSSAQSTITGSRIRLHCKFDGNPTPTIQWYHIDPRTGETNDVKKYRDKDDEYLDLVNVTYLHEGQYFCEGTNRINNVVNIVKSGLIDVDIYGLPAFLTRNHVVTGQRGESSELQMVFCSDPAPYKVYWQFGSIKLTVRSLESTISNFNNKNSSFHERFVVGPMMPITPKRNLNFASGCFEASLLIKDTDISDQRDYVLVVENERGMSEGLIKLKVVKPLSATLVVATLLSIIAVILIISIITLLLIKRKRKGKERVSDEEAKEDAQVLSQNVKIGDPQEEKLPVKNNVENNHELVYANLDFPKDTKPPPTRPKPQMRPSHTRPANNSSTGTEYAKLAFPTKADL</sequence>
<comment type="subcellular location">
    <subcellularLocation>
        <location evidence="1">Membrane</location>
        <topology evidence="1">Single-pass type I membrane protein</topology>
    </subcellularLocation>
</comment>
<keyword evidence="5" id="KW-0393">Immunoglobulin domain</keyword>
<keyword evidence="7" id="KW-0812">Transmembrane</keyword>
<dbReference type="PANTHER" id="PTHR11640">
    <property type="entry name" value="NEPHRIN"/>
    <property type="match status" value="1"/>
</dbReference>
<dbReference type="PANTHER" id="PTHR11640:SF154">
    <property type="entry name" value="IRREGULAR CHIASM C-ROUGHEST PROTEIN-LIKE PROTEIN"/>
    <property type="match status" value="1"/>
</dbReference>
<evidence type="ECO:0000256" key="7">
    <source>
        <dbReference type="SAM" id="Phobius"/>
    </source>
</evidence>
<proteinExistence type="predicted"/>
<organism evidence="9 10">
    <name type="scientific">Dinothrombium tinctorium</name>
    <dbReference type="NCBI Taxonomy" id="1965070"/>
    <lineage>
        <taxon>Eukaryota</taxon>
        <taxon>Metazoa</taxon>
        <taxon>Ecdysozoa</taxon>
        <taxon>Arthropoda</taxon>
        <taxon>Chelicerata</taxon>
        <taxon>Arachnida</taxon>
        <taxon>Acari</taxon>
        <taxon>Acariformes</taxon>
        <taxon>Trombidiformes</taxon>
        <taxon>Prostigmata</taxon>
        <taxon>Anystina</taxon>
        <taxon>Parasitengona</taxon>
        <taxon>Trombidioidea</taxon>
        <taxon>Trombidiidae</taxon>
        <taxon>Dinothrombium</taxon>
    </lineage>
</organism>
<dbReference type="GO" id="GO:0005886">
    <property type="term" value="C:plasma membrane"/>
    <property type="evidence" value="ECO:0007669"/>
    <property type="project" value="TreeGrafter"/>
</dbReference>
<dbReference type="InterPro" id="IPR003599">
    <property type="entry name" value="Ig_sub"/>
</dbReference>
<reference evidence="9 10" key="1">
    <citation type="journal article" date="2018" name="Gigascience">
        <title>Genomes of trombidid mites reveal novel predicted allergens and laterally-transferred genes associated with secondary metabolism.</title>
        <authorList>
            <person name="Dong X."/>
            <person name="Chaisiri K."/>
            <person name="Xia D."/>
            <person name="Armstrong S.D."/>
            <person name="Fang Y."/>
            <person name="Donnelly M.J."/>
            <person name="Kadowaki T."/>
            <person name="McGarry J.W."/>
            <person name="Darby A.C."/>
            <person name="Makepeace B.L."/>
        </authorList>
    </citation>
    <scope>NUCLEOTIDE SEQUENCE [LARGE SCALE GENOMIC DNA]</scope>
    <source>
        <strain evidence="9">UoL-WK</strain>
    </source>
</reference>
<dbReference type="GO" id="GO:0050839">
    <property type="term" value="F:cell adhesion molecule binding"/>
    <property type="evidence" value="ECO:0007669"/>
    <property type="project" value="TreeGrafter"/>
</dbReference>
<dbReference type="CDD" id="cd00096">
    <property type="entry name" value="Ig"/>
    <property type="match status" value="3"/>
</dbReference>
<dbReference type="PROSITE" id="PS50835">
    <property type="entry name" value="IG_LIKE"/>
    <property type="match status" value="4"/>
</dbReference>
<dbReference type="SUPFAM" id="SSF48726">
    <property type="entry name" value="Immunoglobulin"/>
    <property type="match status" value="5"/>
</dbReference>
<comment type="caution">
    <text evidence="9">The sequence shown here is derived from an EMBL/GenBank/DDBJ whole genome shotgun (WGS) entry which is preliminary data.</text>
</comment>
<evidence type="ECO:0000256" key="5">
    <source>
        <dbReference type="ARBA" id="ARBA00023319"/>
    </source>
</evidence>
<dbReference type="AlphaFoldDB" id="A0A3S3S6G4"/>
<dbReference type="EMBL" id="NCKU01001838">
    <property type="protein sequence ID" value="RWS11108.1"/>
    <property type="molecule type" value="Genomic_DNA"/>
</dbReference>
<dbReference type="GO" id="GO:0098609">
    <property type="term" value="P:cell-cell adhesion"/>
    <property type="evidence" value="ECO:0007669"/>
    <property type="project" value="TreeGrafter"/>
</dbReference>
<keyword evidence="7" id="KW-1133">Transmembrane helix</keyword>
<accession>A0A3S3S6G4</accession>
<dbReference type="Gene3D" id="2.60.40.10">
    <property type="entry name" value="Immunoglobulins"/>
    <property type="match status" value="5"/>
</dbReference>
<evidence type="ECO:0000256" key="6">
    <source>
        <dbReference type="SAM" id="MobiDB-lite"/>
    </source>
</evidence>
<feature type="non-terminal residue" evidence="9">
    <location>
        <position position="651"/>
    </location>
</feature>
<gene>
    <name evidence="9" type="ORF">B4U79_01853</name>
</gene>
<dbReference type="InterPro" id="IPR036179">
    <property type="entry name" value="Ig-like_dom_sf"/>
</dbReference>
<feature type="compositionally biased region" description="Polar residues" evidence="6">
    <location>
        <begin position="629"/>
        <end position="638"/>
    </location>
</feature>
<evidence type="ECO:0000256" key="4">
    <source>
        <dbReference type="ARBA" id="ARBA00023180"/>
    </source>
</evidence>
<feature type="domain" description="Ig-like" evidence="8">
    <location>
        <begin position="107"/>
        <end position="207"/>
    </location>
</feature>
<keyword evidence="10" id="KW-1185">Reference proteome</keyword>
<keyword evidence="3" id="KW-1015">Disulfide bond</keyword>
<feature type="non-terminal residue" evidence="9">
    <location>
        <position position="1"/>
    </location>
</feature>
<name>A0A3S3S6G4_9ACAR</name>